<evidence type="ECO:0000313" key="4">
    <source>
        <dbReference type="EMBL" id="OAG43939.1"/>
    </source>
</evidence>
<gene>
    <name evidence="4" type="ORF">AYO21_01791</name>
</gene>
<dbReference type="InterPro" id="IPR000210">
    <property type="entry name" value="BTB/POZ_dom"/>
</dbReference>
<organism evidence="4 5">
    <name type="scientific">Fonsecaea monophora</name>
    <dbReference type="NCBI Taxonomy" id="254056"/>
    <lineage>
        <taxon>Eukaryota</taxon>
        <taxon>Fungi</taxon>
        <taxon>Dikarya</taxon>
        <taxon>Ascomycota</taxon>
        <taxon>Pezizomycotina</taxon>
        <taxon>Eurotiomycetes</taxon>
        <taxon>Chaetothyriomycetidae</taxon>
        <taxon>Chaetothyriales</taxon>
        <taxon>Herpotrichiellaceae</taxon>
        <taxon>Fonsecaea</taxon>
    </lineage>
</organism>
<dbReference type="Gene3D" id="3.30.710.10">
    <property type="entry name" value="Potassium Channel Kv1.1, Chain A"/>
    <property type="match status" value="1"/>
</dbReference>
<keyword evidence="5" id="KW-1185">Reference proteome</keyword>
<protein>
    <recommendedName>
        <fullName evidence="3">BTB domain-containing protein</fullName>
    </recommendedName>
</protein>
<dbReference type="OrthoDB" id="6359816at2759"/>
<dbReference type="InterPro" id="IPR011333">
    <property type="entry name" value="SKP1/BTB/POZ_sf"/>
</dbReference>
<dbReference type="SMART" id="SM00225">
    <property type="entry name" value="BTB"/>
    <property type="match status" value="1"/>
</dbReference>
<evidence type="ECO:0000256" key="1">
    <source>
        <dbReference type="SAM" id="Coils"/>
    </source>
</evidence>
<dbReference type="RefSeq" id="XP_022515891.1">
    <property type="nucleotide sequence ID" value="XM_022651773.1"/>
</dbReference>
<feature type="coiled-coil region" evidence="1">
    <location>
        <begin position="374"/>
        <end position="404"/>
    </location>
</feature>
<keyword evidence="1" id="KW-0175">Coiled coil</keyword>
<dbReference type="AlphaFoldDB" id="A0A177FLC2"/>
<feature type="region of interest" description="Disordered" evidence="2">
    <location>
        <begin position="346"/>
        <end position="369"/>
    </location>
</feature>
<evidence type="ECO:0000259" key="3">
    <source>
        <dbReference type="PROSITE" id="PS50097"/>
    </source>
</evidence>
<feature type="domain" description="BTB" evidence="3">
    <location>
        <begin position="14"/>
        <end position="80"/>
    </location>
</feature>
<dbReference type="PROSITE" id="PS50097">
    <property type="entry name" value="BTB"/>
    <property type="match status" value="1"/>
</dbReference>
<dbReference type="SUPFAM" id="SSF54695">
    <property type="entry name" value="POZ domain"/>
    <property type="match status" value="1"/>
</dbReference>
<comment type="caution">
    <text evidence="4">The sequence shown here is derived from an EMBL/GenBank/DDBJ whole genome shotgun (WGS) entry which is preliminary data.</text>
</comment>
<dbReference type="PANTHER" id="PTHR47843">
    <property type="entry name" value="BTB DOMAIN-CONTAINING PROTEIN-RELATED"/>
    <property type="match status" value="1"/>
</dbReference>
<evidence type="ECO:0000313" key="5">
    <source>
        <dbReference type="Proteomes" id="UP000077002"/>
    </source>
</evidence>
<name>A0A177FLC2_9EURO</name>
<reference evidence="4 5" key="1">
    <citation type="submission" date="2016-03" db="EMBL/GenBank/DDBJ databases">
        <title>Draft genome sequence of the Fonsecaea monophora CBS 269.37.</title>
        <authorList>
            <person name="Bombassaro A."/>
            <person name="Vinicius W.A."/>
            <person name="De Hoog S."/>
            <person name="Sun J."/>
            <person name="Souza E.M."/>
            <person name="Raittz R.T."/>
            <person name="Costa F."/>
            <person name="Leao A.C."/>
            <person name="Tadra-Sfeir M.Z."/>
            <person name="Baura V."/>
            <person name="Balsanelli E."/>
            <person name="Pedrosa F.O."/>
            <person name="Moreno L.F."/>
            <person name="Steffens M.B."/>
            <person name="Xi L."/>
            <person name="Bocca A.L."/>
            <person name="Felipe M.S."/>
            <person name="Teixeira M."/>
            <person name="Telles Filho F.Q."/>
            <person name="Azevedo C.M."/>
            <person name="Gomes R."/>
            <person name="Vicente V.A."/>
        </authorList>
    </citation>
    <scope>NUCLEOTIDE SEQUENCE [LARGE SCALE GENOMIC DNA]</scope>
    <source>
        <strain evidence="4 5">CBS 269.37</strain>
    </source>
</reference>
<evidence type="ECO:0000256" key="2">
    <source>
        <dbReference type="SAM" id="MobiDB-lite"/>
    </source>
</evidence>
<dbReference type="EMBL" id="LVKK01000007">
    <property type="protein sequence ID" value="OAG43939.1"/>
    <property type="molecule type" value="Genomic_DNA"/>
</dbReference>
<dbReference type="PANTHER" id="PTHR47843:SF5">
    <property type="entry name" value="BTB_POZ DOMAIN PROTEIN"/>
    <property type="match status" value="1"/>
</dbReference>
<sequence>MGTLLHYLTTGTGCDLIIICRGEFFFVHESVIAAHSPVLERDACKSTFLGGEAYILDAVSPDVFRKVLTFMYRGDIPESFQSTLAASTQFPLGEKFPSTDAFLVTIQGKPTTVNLLDGSTKTMDTITNTDKWAILMAKQALIRDPYDIRPCINSDEIFPELNVYLVAKQLEIGPLKDVSVQKIITWFEKELRTGCPLSEDFHVWAGYIFRAYDDFIQPFFRICALHIPVVEKDTSLVSLLGKCNSSLWEGMLSVRAQWQKDLVNKREELQKTKDQCLVLKVDAEKQKAAFRDQETVYKSKMEELRKSLALADERTRAAQATAQQLDKLTRSLQQDLLKEKASAVQLKETNTKNTKKEKQPAKSDPATSKLQKQIGDLKEMVKSKEQALKESKAANNKVKAALRSEKEALHIEYAKVKDAFTGFKRWINDTPKCPSCQREHNIRIEHQRYTSIGVTCAHCPFRTMWYGADTDDGKA</sequence>
<dbReference type="Proteomes" id="UP000077002">
    <property type="component" value="Unassembled WGS sequence"/>
</dbReference>
<dbReference type="CDD" id="cd18186">
    <property type="entry name" value="BTB_POZ_ZBTB_KLHL-like"/>
    <property type="match status" value="1"/>
</dbReference>
<accession>A0A177FLC2</accession>
<dbReference type="Pfam" id="PF00651">
    <property type="entry name" value="BTB"/>
    <property type="match status" value="1"/>
</dbReference>
<dbReference type="GeneID" id="34596969"/>
<proteinExistence type="predicted"/>